<evidence type="ECO:0000313" key="2">
    <source>
        <dbReference type="EMBL" id="KTW31988.1"/>
    </source>
</evidence>
<dbReference type="eggNOG" id="KOG1243">
    <property type="taxonomic scope" value="Eukaryota"/>
</dbReference>
<dbReference type="GO" id="GO:0004672">
    <property type="term" value="F:protein kinase activity"/>
    <property type="evidence" value="ECO:0007669"/>
    <property type="project" value="InterPro"/>
</dbReference>
<dbReference type="InterPro" id="IPR011989">
    <property type="entry name" value="ARM-like"/>
</dbReference>
<evidence type="ECO:0000313" key="3">
    <source>
        <dbReference type="Proteomes" id="UP000053447"/>
    </source>
</evidence>
<dbReference type="InterPro" id="IPR016024">
    <property type="entry name" value="ARM-type_fold"/>
</dbReference>
<dbReference type="EMBL" id="LFWA01000003">
    <property type="protein sequence ID" value="KTW31988.1"/>
    <property type="molecule type" value="Genomic_DNA"/>
</dbReference>
<dbReference type="InterPro" id="IPR011009">
    <property type="entry name" value="Kinase-like_dom_sf"/>
</dbReference>
<evidence type="ECO:0000259" key="1">
    <source>
        <dbReference type="PROSITE" id="PS50011"/>
    </source>
</evidence>
<keyword evidence="3" id="KW-1185">Reference proteome</keyword>
<dbReference type="Proteomes" id="UP000053447">
    <property type="component" value="Unassembled WGS sequence"/>
</dbReference>
<dbReference type="SMART" id="SM00220">
    <property type="entry name" value="S_TKc"/>
    <property type="match status" value="1"/>
</dbReference>
<dbReference type="GO" id="GO:0005524">
    <property type="term" value="F:ATP binding"/>
    <property type="evidence" value="ECO:0007669"/>
    <property type="project" value="InterPro"/>
</dbReference>
<proteinExistence type="predicted"/>
<dbReference type="SUPFAM" id="SSF48371">
    <property type="entry name" value="ARM repeat"/>
    <property type="match status" value="1"/>
</dbReference>
<dbReference type="GO" id="GO:0006409">
    <property type="term" value="P:tRNA export from nucleus"/>
    <property type="evidence" value="ECO:0007669"/>
    <property type="project" value="TreeGrafter"/>
</dbReference>
<sequence>MELLKSAATFLSKGSNDFGYNFEEKIDLPADSFWQLYNGTRKEDGMECSLFVFESASFPGKWDLAHNALLKLRGLRHPHIIQYLSSKEIEGNSITIATERVTPLIRDIKRKIISEEVLVWGLYQVSIAINFINENAQSIHGNLRLSSVFVNESGEWKVFGLELFSPIKEDNTILYTYGGCILDSSKYMPPEIQDKGWKYLKGISSKTAVDAYHLGCLIYEIFNGAFKTPSDLIQKGRIPHKLFNTYKKLLIPNPTLRLSISKFINCGHNNEGFFQTELIECSEFLEHFFVKDKEQVNTFLRKINDSIDKFPETFLKFKILPSLIRSYEFSGGGDKLFSLILNVGTLLTQDDYKSMISPFIVRMFSNQNRSIRLCLLENFPNYINHISDIIINDKIFPKMVLIIFITIINIFKLTGFNDIVPLVREETIKAIVTIISKLSEHNINNELLKYLIRTHNDEQPKIRTSTIICLGKIGKHLKPNNCRRILIPAFTKSLQDPFIYTRIATLIALNATCDLFDESDCCLKLIPTISPVLIDAEKSVRLQAKKTIDLYLQRALKLISIIDDTSKTDNSDSLNTYEPKATSKTNLSVSKNNSKVNDKYENCYDDIYETRFQNTSNVSYMYNAENITAEIKTSNDIDTWNDINTSNKTDDLLMLGTVNQNENYMSNAKKHTTFQPNKLTSIKLETNKNTDNQWEQNVWDNWDDSDDDNWKLDE</sequence>
<feature type="domain" description="Protein kinase" evidence="1">
    <location>
        <begin position="22"/>
        <end position="274"/>
    </location>
</feature>
<dbReference type="InterPro" id="IPR000719">
    <property type="entry name" value="Prot_kinase_dom"/>
</dbReference>
<accession>A0A0W4ZUI6</accession>
<dbReference type="PROSITE" id="PS50011">
    <property type="entry name" value="PROTEIN_KINASE_DOM"/>
    <property type="match status" value="1"/>
</dbReference>
<dbReference type="GO" id="GO:0005737">
    <property type="term" value="C:cytoplasm"/>
    <property type="evidence" value="ECO:0007669"/>
    <property type="project" value="TreeGrafter"/>
</dbReference>
<gene>
    <name evidence="2" type="ORF">T551_00670</name>
</gene>
<dbReference type="RefSeq" id="XP_018230680.1">
    <property type="nucleotide sequence ID" value="XM_018372934.1"/>
</dbReference>
<name>A0A0W4ZUI6_PNEJ7</name>
<dbReference type="PANTHER" id="PTHR12984:SF3">
    <property type="entry name" value="N-TERMINAL KINASE-LIKE PROTEIN"/>
    <property type="match status" value="1"/>
</dbReference>
<dbReference type="PANTHER" id="PTHR12984">
    <property type="entry name" value="SCY1-RELATED S/T PROTEIN KINASE-LIKE"/>
    <property type="match status" value="1"/>
</dbReference>
<comment type="caution">
    <text evidence="2">The sequence shown here is derived from an EMBL/GenBank/DDBJ whole genome shotgun (WGS) entry which is preliminary data.</text>
</comment>
<organism evidence="2 3">
    <name type="scientific">Pneumocystis jirovecii (strain RU7)</name>
    <name type="common">Human pneumocystis pneumonia agent</name>
    <dbReference type="NCBI Taxonomy" id="1408657"/>
    <lineage>
        <taxon>Eukaryota</taxon>
        <taxon>Fungi</taxon>
        <taxon>Dikarya</taxon>
        <taxon>Ascomycota</taxon>
        <taxon>Taphrinomycotina</taxon>
        <taxon>Pneumocystomycetes</taxon>
        <taxon>Pneumocystaceae</taxon>
        <taxon>Pneumocystis</taxon>
    </lineage>
</organism>
<dbReference type="STRING" id="1408657.A0A0W4ZUI6"/>
<dbReference type="AlphaFoldDB" id="A0A0W4ZUI6"/>
<dbReference type="InterPro" id="IPR051177">
    <property type="entry name" value="CIK-Related_Protein"/>
</dbReference>
<dbReference type="GeneID" id="28939189"/>
<dbReference type="Gene3D" id="3.30.200.20">
    <property type="entry name" value="Phosphorylase Kinase, domain 1"/>
    <property type="match status" value="1"/>
</dbReference>
<protein>
    <recommendedName>
        <fullName evidence="1">Protein kinase domain-containing protein</fullName>
    </recommendedName>
</protein>
<dbReference type="Gene3D" id="1.10.510.10">
    <property type="entry name" value="Transferase(Phosphotransferase) domain 1"/>
    <property type="match status" value="1"/>
</dbReference>
<dbReference type="VEuPathDB" id="FungiDB:T551_00670"/>
<dbReference type="Gene3D" id="1.25.10.10">
    <property type="entry name" value="Leucine-rich Repeat Variant"/>
    <property type="match status" value="1"/>
</dbReference>
<dbReference type="SUPFAM" id="SSF56112">
    <property type="entry name" value="Protein kinase-like (PK-like)"/>
    <property type="match status" value="1"/>
</dbReference>
<reference evidence="3" key="1">
    <citation type="journal article" date="2016" name="Nat. Commun.">
        <title>Genome analysis of three Pneumocystis species reveals adaptation mechanisms to life exclusively in mammalian hosts.</title>
        <authorList>
            <person name="Ma L."/>
            <person name="Chen Z."/>
            <person name="Huang D.W."/>
            <person name="Kutty G."/>
            <person name="Ishihara M."/>
            <person name="Wang H."/>
            <person name="Abouelleil A."/>
            <person name="Bishop L."/>
            <person name="Davey E."/>
            <person name="Deng R."/>
            <person name="Deng X."/>
            <person name="Fan L."/>
            <person name="Fantoni G."/>
            <person name="Fitzgerald M."/>
            <person name="Gogineni E."/>
            <person name="Goldberg J.M."/>
            <person name="Handley G."/>
            <person name="Hu X."/>
            <person name="Huber C."/>
            <person name="Jiao X."/>
            <person name="Jones K."/>
            <person name="Levin J.Z."/>
            <person name="Liu Y."/>
            <person name="Macdonald P."/>
            <person name="Melnikov A."/>
            <person name="Raley C."/>
            <person name="Sassi M."/>
            <person name="Sherman B.T."/>
            <person name="Song X."/>
            <person name="Sykes S."/>
            <person name="Tran B."/>
            <person name="Walsh L."/>
            <person name="Xia Y."/>
            <person name="Yang J."/>
            <person name="Young S."/>
            <person name="Zeng Q."/>
            <person name="Zheng X."/>
            <person name="Stephens R."/>
            <person name="Nusbaum C."/>
            <person name="Birren B.W."/>
            <person name="Azadi P."/>
            <person name="Lempicki R.A."/>
            <person name="Cuomo C.A."/>
            <person name="Kovacs J.A."/>
        </authorList>
    </citation>
    <scope>NUCLEOTIDE SEQUENCE [LARGE SCALE GENOMIC DNA]</scope>
    <source>
        <strain evidence="3">RU7</strain>
    </source>
</reference>
<dbReference type="OrthoDB" id="447103at2759"/>
<dbReference type="Pfam" id="PF00069">
    <property type="entry name" value="Pkinase"/>
    <property type="match status" value="1"/>
</dbReference>